<proteinExistence type="predicted"/>
<keyword evidence="2" id="KW-0812">Transmembrane</keyword>
<evidence type="ECO:0000256" key="1">
    <source>
        <dbReference type="SAM" id="MobiDB-lite"/>
    </source>
</evidence>
<keyword evidence="2" id="KW-1133">Transmembrane helix</keyword>
<dbReference type="STRING" id="1810919.A0A3D8QZH6"/>
<dbReference type="GeneID" id="38119413"/>
<keyword evidence="2" id="KW-0472">Membrane</keyword>
<evidence type="ECO:0000313" key="4">
    <source>
        <dbReference type="Proteomes" id="UP000256690"/>
    </source>
</evidence>
<name>A0A3D8QZH6_9EURO</name>
<dbReference type="AlphaFoldDB" id="A0A3D8QZH6"/>
<comment type="caution">
    <text evidence="3">The sequence shown here is derived from an EMBL/GenBank/DDBJ whole genome shotgun (WGS) entry which is preliminary data.</text>
</comment>
<protein>
    <submittedName>
        <fullName evidence="3">Uncharacterized protein</fullName>
    </submittedName>
</protein>
<feature type="transmembrane region" description="Helical" evidence="2">
    <location>
        <begin position="99"/>
        <end position="119"/>
    </location>
</feature>
<accession>A0A3D8QZH6</accession>
<evidence type="ECO:0000256" key="2">
    <source>
        <dbReference type="SAM" id="Phobius"/>
    </source>
</evidence>
<dbReference type="RefSeq" id="XP_026600145.1">
    <property type="nucleotide sequence ID" value="XM_026751059.1"/>
</dbReference>
<dbReference type="EMBL" id="PVWQ01000012">
    <property type="protein sequence ID" value="RDW67177.1"/>
    <property type="molecule type" value="Genomic_DNA"/>
</dbReference>
<keyword evidence="4" id="KW-1185">Reference proteome</keyword>
<dbReference type="Proteomes" id="UP000256690">
    <property type="component" value="Unassembled WGS sequence"/>
</dbReference>
<feature type="region of interest" description="Disordered" evidence="1">
    <location>
        <begin position="154"/>
        <end position="176"/>
    </location>
</feature>
<organism evidence="3 4">
    <name type="scientific">Aspergillus mulundensis</name>
    <dbReference type="NCBI Taxonomy" id="1810919"/>
    <lineage>
        <taxon>Eukaryota</taxon>
        <taxon>Fungi</taxon>
        <taxon>Dikarya</taxon>
        <taxon>Ascomycota</taxon>
        <taxon>Pezizomycotina</taxon>
        <taxon>Eurotiomycetes</taxon>
        <taxon>Eurotiomycetidae</taxon>
        <taxon>Eurotiales</taxon>
        <taxon>Aspergillaceae</taxon>
        <taxon>Aspergillus</taxon>
        <taxon>Aspergillus subgen. Nidulantes</taxon>
    </lineage>
</organism>
<sequence>MELPSLNARYQRLAAGAPSAPGRTPLTIPNVLLLALAVISATAGALIGRRTADSLVPLKTHREVFVYNRTFSDDPRVDDNAVAAWDSVVPGELHLSSLVNPPVLVLIALIWKLCVLYLWHRKSLFVYPVSGPPTPLPGWGNERVYRDYAESEDVGGGAESDWEWGFSSEHGHDGHA</sequence>
<evidence type="ECO:0000313" key="3">
    <source>
        <dbReference type="EMBL" id="RDW67177.1"/>
    </source>
</evidence>
<reference evidence="3 4" key="1">
    <citation type="journal article" date="2018" name="IMA Fungus">
        <title>IMA Genome-F 9: Draft genome sequence of Annulohypoxylon stygium, Aspergillus mulundensis, Berkeleyomyces basicola (syn. Thielaviopsis basicola), Ceratocystis smalleyi, two Cercospora beticola strains, Coleophoma cylindrospora, Fusarium fracticaudum, Phialophora cf. hyalina, and Morchella septimelata.</title>
        <authorList>
            <person name="Wingfield B.D."/>
            <person name="Bills G.F."/>
            <person name="Dong Y."/>
            <person name="Huang W."/>
            <person name="Nel W.J."/>
            <person name="Swalarsk-Parry B.S."/>
            <person name="Vaghefi N."/>
            <person name="Wilken P.M."/>
            <person name="An Z."/>
            <person name="de Beer Z.W."/>
            <person name="De Vos L."/>
            <person name="Chen L."/>
            <person name="Duong T.A."/>
            <person name="Gao Y."/>
            <person name="Hammerbacher A."/>
            <person name="Kikkert J.R."/>
            <person name="Li Y."/>
            <person name="Li H."/>
            <person name="Li K."/>
            <person name="Li Q."/>
            <person name="Liu X."/>
            <person name="Ma X."/>
            <person name="Naidoo K."/>
            <person name="Pethybridge S.J."/>
            <person name="Sun J."/>
            <person name="Steenkamp E.T."/>
            <person name="van der Nest M.A."/>
            <person name="van Wyk S."/>
            <person name="Wingfield M.J."/>
            <person name="Xiong C."/>
            <person name="Yue Q."/>
            <person name="Zhang X."/>
        </authorList>
    </citation>
    <scope>NUCLEOTIDE SEQUENCE [LARGE SCALE GENOMIC DNA]</scope>
    <source>
        <strain evidence="3 4">DSM 5745</strain>
    </source>
</reference>
<feature type="transmembrane region" description="Helical" evidence="2">
    <location>
        <begin position="31"/>
        <end position="48"/>
    </location>
</feature>
<gene>
    <name evidence="3" type="ORF">DSM5745_09043</name>
</gene>